<dbReference type="Proteomes" id="UP001500630">
    <property type="component" value="Unassembled WGS sequence"/>
</dbReference>
<keyword evidence="4" id="KW-1185">Reference proteome</keyword>
<dbReference type="PANTHER" id="PTHR24321:SF15">
    <property type="entry name" value="OXIDOREDUCTASE UCPA"/>
    <property type="match status" value="1"/>
</dbReference>
<dbReference type="SUPFAM" id="SSF51735">
    <property type="entry name" value="NAD(P)-binding Rossmann-fold domains"/>
    <property type="match status" value="1"/>
</dbReference>
<dbReference type="PRINTS" id="PR00080">
    <property type="entry name" value="SDRFAMILY"/>
</dbReference>
<evidence type="ECO:0000313" key="3">
    <source>
        <dbReference type="EMBL" id="GAA3552461.1"/>
    </source>
</evidence>
<accession>A0ABP6WMK8</accession>
<evidence type="ECO:0000256" key="2">
    <source>
        <dbReference type="ARBA" id="ARBA00023002"/>
    </source>
</evidence>
<protein>
    <submittedName>
        <fullName evidence="3">SDR family oxidoreductase</fullName>
    </submittedName>
</protein>
<dbReference type="EMBL" id="BAABDQ010000006">
    <property type="protein sequence ID" value="GAA3552461.1"/>
    <property type="molecule type" value="Genomic_DNA"/>
</dbReference>
<dbReference type="InterPro" id="IPR002347">
    <property type="entry name" value="SDR_fam"/>
</dbReference>
<comment type="similarity">
    <text evidence="1">Belongs to the short-chain dehydrogenases/reductases (SDR) family.</text>
</comment>
<dbReference type="PRINTS" id="PR00081">
    <property type="entry name" value="GDHRDH"/>
</dbReference>
<organism evidence="3 4">
    <name type="scientific">Nonomuraea rosea</name>
    <dbReference type="NCBI Taxonomy" id="638574"/>
    <lineage>
        <taxon>Bacteria</taxon>
        <taxon>Bacillati</taxon>
        <taxon>Actinomycetota</taxon>
        <taxon>Actinomycetes</taxon>
        <taxon>Streptosporangiales</taxon>
        <taxon>Streptosporangiaceae</taxon>
        <taxon>Nonomuraea</taxon>
    </lineage>
</organism>
<proteinExistence type="inferred from homology"/>
<keyword evidence="2" id="KW-0560">Oxidoreductase</keyword>
<evidence type="ECO:0000313" key="4">
    <source>
        <dbReference type="Proteomes" id="UP001500630"/>
    </source>
</evidence>
<dbReference type="Pfam" id="PF13561">
    <property type="entry name" value="adh_short_C2"/>
    <property type="match status" value="1"/>
</dbReference>
<dbReference type="InterPro" id="IPR036291">
    <property type="entry name" value="NAD(P)-bd_dom_sf"/>
</dbReference>
<comment type="caution">
    <text evidence="3">The sequence shown here is derived from an EMBL/GenBank/DDBJ whole genome shotgun (WGS) entry which is preliminary data.</text>
</comment>
<sequence>MLCMGLSGTGRLAGKVAFVTGADGSIGRATARLFVREGAAVMLSGLKEPALAEAAGELGAEYAVADVTDAGQVAAAVAATIAAYGRLDVVFSNAGVFGAVAPVVSYPDEVFDRVLAVHVRGAFLVCKHAIPVMSDGGSVIITSSVVGLTSDAGITAYATAKHAQVGLMRTIAKEVAHRGIRVNTIHPGPVDNDFQRAVETAATGAPPEEAARLFEAHIPLGRHASPAEIARSVLFLAADDSSFVTGSTVAVDGGMSI</sequence>
<name>A0ABP6WMK8_9ACTN</name>
<evidence type="ECO:0000256" key="1">
    <source>
        <dbReference type="ARBA" id="ARBA00006484"/>
    </source>
</evidence>
<gene>
    <name evidence="3" type="ORF">GCM10022419_036000</name>
</gene>
<dbReference type="CDD" id="cd05233">
    <property type="entry name" value="SDR_c"/>
    <property type="match status" value="1"/>
</dbReference>
<dbReference type="PANTHER" id="PTHR24321">
    <property type="entry name" value="DEHYDROGENASES, SHORT CHAIN"/>
    <property type="match status" value="1"/>
</dbReference>
<reference evidence="4" key="1">
    <citation type="journal article" date="2019" name="Int. J. Syst. Evol. Microbiol.">
        <title>The Global Catalogue of Microorganisms (GCM) 10K type strain sequencing project: providing services to taxonomists for standard genome sequencing and annotation.</title>
        <authorList>
            <consortium name="The Broad Institute Genomics Platform"/>
            <consortium name="The Broad Institute Genome Sequencing Center for Infectious Disease"/>
            <person name="Wu L."/>
            <person name="Ma J."/>
        </authorList>
    </citation>
    <scope>NUCLEOTIDE SEQUENCE [LARGE SCALE GENOMIC DNA]</scope>
    <source>
        <strain evidence="4">JCM 17326</strain>
    </source>
</reference>
<dbReference type="Gene3D" id="3.40.50.720">
    <property type="entry name" value="NAD(P)-binding Rossmann-like Domain"/>
    <property type="match status" value="1"/>
</dbReference>